<evidence type="ECO:0000313" key="1">
    <source>
        <dbReference type="EMBL" id="JAI06624.1"/>
    </source>
</evidence>
<reference evidence="1" key="2">
    <citation type="journal article" date="2015" name="Fish Shellfish Immunol.">
        <title>Early steps in the European eel (Anguilla anguilla)-Vibrio vulnificus interaction in the gills: Role of the RtxA13 toxin.</title>
        <authorList>
            <person name="Callol A."/>
            <person name="Pajuelo D."/>
            <person name="Ebbesson L."/>
            <person name="Teles M."/>
            <person name="MacKenzie S."/>
            <person name="Amaro C."/>
        </authorList>
    </citation>
    <scope>NUCLEOTIDE SEQUENCE</scope>
</reference>
<protein>
    <submittedName>
        <fullName evidence="1">Uncharacterized protein</fullName>
    </submittedName>
</protein>
<dbReference type="AlphaFoldDB" id="A0A0E9XY40"/>
<reference evidence="1" key="1">
    <citation type="submission" date="2014-11" db="EMBL/GenBank/DDBJ databases">
        <authorList>
            <person name="Amaro Gonzalez C."/>
        </authorList>
    </citation>
    <scope>NUCLEOTIDE SEQUENCE</scope>
</reference>
<accession>A0A0E9XY40</accession>
<dbReference type="EMBL" id="GBXM01001954">
    <property type="protein sequence ID" value="JAI06624.1"/>
    <property type="molecule type" value="Transcribed_RNA"/>
</dbReference>
<proteinExistence type="predicted"/>
<sequence>MTIYQFCKRIVSLLLFCIVGVREVMVVTALGVPTETDTTVMVSIEQLVGACAAWGSRNW</sequence>
<name>A0A0E9XY40_ANGAN</name>
<organism evidence="1">
    <name type="scientific">Anguilla anguilla</name>
    <name type="common">European freshwater eel</name>
    <name type="synonym">Muraena anguilla</name>
    <dbReference type="NCBI Taxonomy" id="7936"/>
    <lineage>
        <taxon>Eukaryota</taxon>
        <taxon>Metazoa</taxon>
        <taxon>Chordata</taxon>
        <taxon>Craniata</taxon>
        <taxon>Vertebrata</taxon>
        <taxon>Euteleostomi</taxon>
        <taxon>Actinopterygii</taxon>
        <taxon>Neopterygii</taxon>
        <taxon>Teleostei</taxon>
        <taxon>Anguilliformes</taxon>
        <taxon>Anguillidae</taxon>
        <taxon>Anguilla</taxon>
    </lineage>
</organism>